<dbReference type="Proteomes" id="UP001614338">
    <property type="component" value="Unassembled WGS sequence"/>
</dbReference>
<evidence type="ECO:0000313" key="2">
    <source>
        <dbReference type="EMBL" id="MFI8749313.1"/>
    </source>
</evidence>
<dbReference type="RefSeq" id="WP_253504705.1">
    <property type="nucleotide sequence ID" value="NZ_JBITWC010000006.1"/>
</dbReference>
<name>A0ABW8BQ23_9GAMM</name>
<keyword evidence="3" id="KW-1185">Reference proteome</keyword>
<sequence>MLPKQRYGKWLAASASLFLMACGDHSADQAWSSYHQQLADALNAPPPERMEPRNIGAFPERQQRLIELPETRDGMLNIYALRECQITSLIAARNNQLGRVAPPSQHWLYERTLWQRLDACWNSDVPDSLSEDDKARLAHLTELKTEQLPAVSWNAIFDSEEWEKSFSRASSPLPALTQVDLSGQLDATEYLEQMVAQQFSQSWEQDSSTLEGHLKTLQERPLTAEVLRALLLAEQRLSEANQLLKRATGSETCLSVDEPAWLTTLAQHSQQWLTSINRLIDIHPVSPPEAVNEYQSAWLSMSNPEAPWQQFQKEWEAHKQLKASFKYCTSD</sequence>
<evidence type="ECO:0000256" key="1">
    <source>
        <dbReference type="SAM" id="SignalP"/>
    </source>
</evidence>
<dbReference type="PROSITE" id="PS51257">
    <property type="entry name" value="PROKAR_LIPOPROTEIN"/>
    <property type="match status" value="1"/>
</dbReference>
<dbReference type="Pfam" id="PF11279">
    <property type="entry name" value="DUF3080"/>
    <property type="match status" value="1"/>
</dbReference>
<accession>A0ABW8BQ23</accession>
<protein>
    <submittedName>
        <fullName evidence="2">DUF3080 family protein</fullName>
    </submittedName>
</protein>
<dbReference type="EMBL" id="JBITWC010000006">
    <property type="protein sequence ID" value="MFI8749313.1"/>
    <property type="molecule type" value="Genomic_DNA"/>
</dbReference>
<gene>
    <name evidence="2" type="ORF">ACIGG6_04855</name>
</gene>
<evidence type="ECO:0000313" key="3">
    <source>
        <dbReference type="Proteomes" id="UP001614338"/>
    </source>
</evidence>
<dbReference type="InterPro" id="IPR021431">
    <property type="entry name" value="DUF3080"/>
</dbReference>
<comment type="caution">
    <text evidence="2">The sequence shown here is derived from an EMBL/GenBank/DDBJ whole genome shotgun (WGS) entry which is preliminary data.</text>
</comment>
<feature type="signal peptide" evidence="1">
    <location>
        <begin position="1"/>
        <end position="26"/>
    </location>
</feature>
<reference evidence="2 3" key="1">
    <citation type="submission" date="2024-10" db="EMBL/GenBank/DDBJ databases">
        <title>The Natural Products Discovery Center: Release of the First 8490 Sequenced Strains for Exploring Actinobacteria Biosynthetic Diversity.</title>
        <authorList>
            <person name="Kalkreuter E."/>
            <person name="Kautsar S.A."/>
            <person name="Yang D."/>
            <person name="Bader C.D."/>
            <person name="Teijaro C.N."/>
            <person name="Fluegel L."/>
            <person name="Davis C.M."/>
            <person name="Simpson J.R."/>
            <person name="Lauterbach L."/>
            <person name="Steele A.D."/>
            <person name="Gui C."/>
            <person name="Meng S."/>
            <person name="Li G."/>
            <person name="Viehrig K."/>
            <person name="Ye F."/>
            <person name="Su P."/>
            <person name="Kiefer A.F."/>
            <person name="Nichols A."/>
            <person name="Cepeda A.J."/>
            <person name="Yan W."/>
            <person name="Fan B."/>
            <person name="Jiang Y."/>
            <person name="Adhikari A."/>
            <person name="Zheng C.-J."/>
            <person name="Schuster L."/>
            <person name="Cowan T.M."/>
            <person name="Smanski M.J."/>
            <person name="Chevrette M.G."/>
            <person name="De Carvalho L.P.S."/>
            <person name="Shen B."/>
        </authorList>
    </citation>
    <scope>NUCLEOTIDE SEQUENCE [LARGE SCALE GENOMIC DNA]</scope>
    <source>
        <strain evidence="2 3">NPDC077409</strain>
    </source>
</reference>
<organism evidence="2 3">
    <name type="scientific">Vreelandella lionensis</name>
    <dbReference type="NCBI Taxonomy" id="1144478"/>
    <lineage>
        <taxon>Bacteria</taxon>
        <taxon>Pseudomonadati</taxon>
        <taxon>Pseudomonadota</taxon>
        <taxon>Gammaproteobacteria</taxon>
        <taxon>Oceanospirillales</taxon>
        <taxon>Halomonadaceae</taxon>
        <taxon>Vreelandella</taxon>
    </lineage>
</organism>
<proteinExistence type="predicted"/>
<keyword evidence="1" id="KW-0732">Signal</keyword>
<feature type="chain" id="PRO_5046166874" evidence="1">
    <location>
        <begin position="27"/>
        <end position="331"/>
    </location>
</feature>